<evidence type="ECO:0000313" key="2">
    <source>
        <dbReference type="Proteomes" id="UP001277761"/>
    </source>
</evidence>
<dbReference type="EMBL" id="JAXAVX010000007">
    <property type="protein sequence ID" value="MDX8152611.1"/>
    <property type="molecule type" value="Genomic_DNA"/>
</dbReference>
<protein>
    <recommendedName>
        <fullName evidence="3">DUF1684 domain-containing protein</fullName>
    </recommendedName>
</protein>
<keyword evidence="2" id="KW-1185">Reference proteome</keyword>
<dbReference type="Proteomes" id="UP001277761">
    <property type="component" value="Unassembled WGS sequence"/>
</dbReference>
<accession>A0ABU4VNV1</accession>
<proteinExistence type="predicted"/>
<evidence type="ECO:0008006" key="3">
    <source>
        <dbReference type="Google" id="ProtNLM"/>
    </source>
</evidence>
<gene>
    <name evidence="1" type="ORF">SK069_13480</name>
</gene>
<sequence>MPELERFLPRYAAEPPQETAPYGRWAARLKAAFDTAVGEVELDPDEEWPADGIGEAGEFTWYPDRTWHGRTFVPVSTRTSTGLEVYGHVRYVPAGDDGSEPRALEGEADVTSELAENNPDWTIDLCDAVVGSWRGDGDTAAMTLVWGRALVSGGDHAVAVLDETVVDRCPLREGAFTLLAPDDYHGDTLEVRIVDGSGKELARESLYADDEDEG</sequence>
<reference evidence="1 2" key="1">
    <citation type="submission" date="2023-11" db="EMBL/GenBank/DDBJ databases">
        <authorList>
            <person name="Xu M."/>
            <person name="Jiang T."/>
        </authorList>
    </citation>
    <scope>NUCLEOTIDE SEQUENCE [LARGE SCALE GENOMIC DNA]</scope>
    <source>
        <strain evidence="1 2">SD</strain>
    </source>
</reference>
<dbReference type="RefSeq" id="WP_319954767.1">
    <property type="nucleotide sequence ID" value="NZ_JAXAVX010000007.1"/>
</dbReference>
<comment type="caution">
    <text evidence="1">The sequence shown here is derived from an EMBL/GenBank/DDBJ whole genome shotgun (WGS) entry which is preliminary data.</text>
</comment>
<evidence type="ECO:0000313" key="1">
    <source>
        <dbReference type="EMBL" id="MDX8152611.1"/>
    </source>
</evidence>
<name>A0ABU4VNV1_9ACTN</name>
<organism evidence="1 2">
    <name type="scientific">Patulibacter brassicae</name>
    <dbReference type="NCBI Taxonomy" id="1705717"/>
    <lineage>
        <taxon>Bacteria</taxon>
        <taxon>Bacillati</taxon>
        <taxon>Actinomycetota</taxon>
        <taxon>Thermoleophilia</taxon>
        <taxon>Solirubrobacterales</taxon>
        <taxon>Patulibacteraceae</taxon>
        <taxon>Patulibacter</taxon>
    </lineage>
</organism>